<feature type="signal peptide" evidence="1">
    <location>
        <begin position="1"/>
        <end position="17"/>
    </location>
</feature>
<organism evidence="3 4">
    <name type="scientific">Pseudomonas endophytica</name>
    <dbReference type="NCBI Taxonomy" id="1563157"/>
    <lineage>
        <taxon>Bacteria</taxon>
        <taxon>Pseudomonadati</taxon>
        <taxon>Pseudomonadota</taxon>
        <taxon>Gammaproteobacteria</taxon>
        <taxon>Pseudomonadales</taxon>
        <taxon>Pseudomonadaceae</taxon>
        <taxon>Pseudomonas</taxon>
    </lineage>
</organism>
<dbReference type="STRING" id="1563157.AQS70_18620"/>
<dbReference type="Proteomes" id="UP000050342">
    <property type="component" value="Unassembled WGS sequence"/>
</dbReference>
<dbReference type="RefSeq" id="WP_055101211.1">
    <property type="nucleotide sequence ID" value="NZ_LLWH01000008.1"/>
</dbReference>
<feature type="chain" id="PRO_5006033453" description="DUF4124 domain-containing protein" evidence="1">
    <location>
        <begin position="18"/>
        <end position="171"/>
    </location>
</feature>
<keyword evidence="4" id="KW-1185">Reference proteome</keyword>
<sequence>MRYFLGLLWLLALPASAQVYKYLDAYGTIHYSDTPRDSAGSEAITLAPLNRQPALPNALPDNPQQLLPEQEPTHAVYSVLSISGLPADQALRANNGSFRVHATLTPSLHSQHSLQWFLDDQPYGPASAETALQLNTVDRGEHRLSFKVMAGHHTLQQSPTVSFYLQRSRLH</sequence>
<proteinExistence type="predicted"/>
<name>A0A0N8VT83_9PSED</name>
<evidence type="ECO:0000313" key="4">
    <source>
        <dbReference type="Proteomes" id="UP000050342"/>
    </source>
</evidence>
<dbReference type="InterPro" id="IPR025392">
    <property type="entry name" value="DUF4124"/>
</dbReference>
<dbReference type="OrthoDB" id="7062774at2"/>
<evidence type="ECO:0000256" key="1">
    <source>
        <dbReference type="SAM" id="SignalP"/>
    </source>
</evidence>
<gene>
    <name evidence="3" type="ORF">AQS70_18620</name>
</gene>
<evidence type="ECO:0000259" key="2">
    <source>
        <dbReference type="Pfam" id="PF13511"/>
    </source>
</evidence>
<dbReference type="EMBL" id="LLWH01000008">
    <property type="protein sequence ID" value="KQB55404.1"/>
    <property type="molecule type" value="Genomic_DNA"/>
</dbReference>
<dbReference type="Pfam" id="PF13511">
    <property type="entry name" value="DUF4124"/>
    <property type="match status" value="1"/>
</dbReference>
<accession>A0A0N8VT83</accession>
<reference evidence="3 4" key="1">
    <citation type="submission" date="2015-10" db="EMBL/GenBank/DDBJ databases">
        <title>Pseudomonas helleri sp. nov. and Pseudomonas weihenstephanensis sp. nov., isolated from raw cows milk.</title>
        <authorList>
            <person name="Von Neubeck M."/>
            <person name="Huptas C."/>
            <person name="Wenning M."/>
            <person name="Scherer S."/>
        </authorList>
    </citation>
    <scope>NUCLEOTIDE SEQUENCE [LARGE SCALE GENOMIC DNA]</scope>
    <source>
        <strain evidence="3 4">BSTT44</strain>
    </source>
</reference>
<dbReference type="AlphaFoldDB" id="A0A0N8VT83"/>
<protein>
    <recommendedName>
        <fullName evidence="2">DUF4124 domain-containing protein</fullName>
    </recommendedName>
</protein>
<comment type="caution">
    <text evidence="3">The sequence shown here is derived from an EMBL/GenBank/DDBJ whole genome shotgun (WGS) entry which is preliminary data.</text>
</comment>
<evidence type="ECO:0000313" key="3">
    <source>
        <dbReference type="EMBL" id="KQB55404.1"/>
    </source>
</evidence>
<keyword evidence="1" id="KW-0732">Signal</keyword>
<feature type="domain" description="DUF4124" evidence="2">
    <location>
        <begin position="7"/>
        <end position="57"/>
    </location>
</feature>